<keyword evidence="2" id="KW-1185">Reference proteome</keyword>
<name>A0ABU5C8L0_9BACI</name>
<dbReference type="Proteomes" id="UP001281447">
    <property type="component" value="Unassembled WGS sequence"/>
</dbReference>
<comment type="caution">
    <text evidence="1">The sequence shown here is derived from an EMBL/GenBank/DDBJ whole genome shotgun (WGS) entry which is preliminary data.</text>
</comment>
<sequence>MKDKVDLEVTSSRMGFECLLNDGVHVQRDQMVEETIFIVVVVFKGRKLC</sequence>
<evidence type="ECO:0000313" key="1">
    <source>
        <dbReference type="EMBL" id="MDY0395656.1"/>
    </source>
</evidence>
<proteinExistence type="predicted"/>
<reference evidence="1 2" key="1">
    <citation type="submission" date="2023-10" db="EMBL/GenBank/DDBJ databases">
        <title>Virgibacillus halophilus 5B73C genome.</title>
        <authorList>
            <person name="Miliotis G."/>
            <person name="Sengupta P."/>
            <person name="Hameed A."/>
            <person name="Chuvochina M."/>
            <person name="Mcdonagh F."/>
            <person name="Simpson A.C."/>
            <person name="Singh N.K."/>
            <person name="Rekha P.D."/>
            <person name="Raman K."/>
            <person name="Hugenholtz P."/>
            <person name="Venkateswaran K."/>
        </authorList>
    </citation>
    <scope>NUCLEOTIDE SEQUENCE [LARGE SCALE GENOMIC DNA]</scope>
    <source>
        <strain evidence="1 2">5B73C</strain>
    </source>
</reference>
<evidence type="ECO:0000313" key="2">
    <source>
        <dbReference type="Proteomes" id="UP001281447"/>
    </source>
</evidence>
<gene>
    <name evidence="1" type="ORF">RWE15_16055</name>
</gene>
<dbReference type="RefSeq" id="WP_390357954.1">
    <property type="nucleotide sequence ID" value="NZ_JBHUIZ010000018.1"/>
</dbReference>
<protein>
    <submittedName>
        <fullName evidence="1">Uncharacterized protein</fullName>
    </submittedName>
</protein>
<dbReference type="EMBL" id="JAWDIP010000003">
    <property type="protein sequence ID" value="MDY0395656.1"/>
    <property type="molecule type" value="Genomic_DNA"/>
</dbReference>
<accession>A0ABU5C8L0</accession>
<organism evidence="1 2">
    <name type="scientific">Tigheibacillus halophilus</name>
    <dbReference type="NCBI Taxonomy" id="361280"/>
    <lineage>
        <taxon>Bacteria</taxon>
        <taxon>Bacillati</taxon>
        <taxon>Bacillota</taxon>
        <taxon>Bacilli</taxon>
        <taxon>Bacillales</taxon>
        <taxon>Bacillaceae</taxon>
        <taxon>Tigheibacillus</taxon>
    </lineage>
</organism>